<gene>
    <name evidence="1" type="ORF">Bca52824_018883</name>
</gene>
<evidence type="ECO:0000313" key="1">
    <source>
        <dbReference type="EMBL" id="KAG2315761.1"/>
    </source>
</evidence>
<comment type="caution">
    <text evidence="1">The sequence shown here is derived from an EMBL/GenBank/DDBJ whole genome shotgun (WGS) entry which is preliminary data.</text>
</comment>
<dbReference type="Proteomes" id="UP000886595">
    <property type="component" value="Unassembled WGS sequence"/>
</dbReference>
<evidence type="ECO:0000313" key="2">
    <source>
        <dbReference type="Proteomes" id="UP000886595"/>
    </source>
</evidence>
<organism evidence="1 2">
    <name type="scientific">Brassica carinata</name>
    <name type="common">Ethiopian mustard</name>
    <name type="synonym">Abyssinian cabbage</name>
    <dbReference type="NCBI Taxonomy" id="52824"/>
    <lineage>
        <taxon>Eukaryota</taxon>
        <taxon>Viridiplantae</taxon>
        <taxon>Streptophyta</taxon>
        <taxon>Embryophyta</taxon>
        <taxon>Tracheophyta</taxon>
        <taxon>Spermatophyta</taxon>
        <taxon>Magnoliopsida</taxon>
        <taxon>eudicotyledons</taxon>
        <taxon>Gunneridae</taxon>
        <taxon>Pentapetalae</taxon>
        <taxon>rosids</taxon>
        <taxon>malvids</taxon>
        <taxon>Brassicales</taxon>
        <taxon>Brassicaceae</taxon>
        <taxon>Brassiceae</taxon>
        <taxon>Brassica</taxon>
    </lineage>
</organism>
<name>A0A8X7VQY6_BRACI</name>
<accession>A0A8X7VQY6</accession>
<protein>
    <submittedName>
        <fullName evidence="1">Uncharacterized protein</fullName>
    </submittedName>
</protein>
<reference evidence="1 2" key="1">
    <citation type="submission" date="2020-02" db="EMBL/GenBank/DDBJ databases">
        <authorList>
            <person name="Ma Q."/>
            <person name="Huang Y."/>
            <person name="Song X."/>
            <person name="Pei D."/>
        </authorList>
    </citation>
    <scope>NUCLEOTIDE SEQUENCE [LARGE SCALE GENOMIC DNA]</scope>
    <source>
        <strain evidence="1">Sxm20200214</strain>
        <tissue evidence="1">Leaf</tissue>
    </source>
</reference>
<dbReference type="EMBL" id="JAAMPC010000004">
    <property type="protein sequence ID" value="KAG2315761.1"/>
    <property type="molecule type" value="Genomic_DNA"/>
</dbReference>
<dbReference type="AlphaFoldDB" id="A0A8X7VQY6"/>
<proteinExistence type="predicted"/>
<sequence length="79" mass="9102">MEGKKQALFSYNRVFYDWSHSLRLDQISNSCGSVSLVLMDEALTIHLMVMYAASSNVKSFMIWPDSLSLVKMLREETHL</sequence>
<keyword evidence="2" id="KW-1185">Reference proteome</keyword>